<protein>
    <submittedName>
        <fullName evidence="1">Uncharacterized protein</fullName>
    </submittedName>
</protein>
<dbReference type="EnsemblMetazoa" id="GPAI029284-RA">
    <property type="protein sequence ID" value="GPAI029284-PA"/>
    <property type="gene ID" value="GPAI029284"/>
</dbReference>
<sequence>MRKSIINNTETEITHKGENFVQDFVINDVSPSAVIRRVRSNIRTTEYYKLRKFLSYPVTFGFQIRDKKKQKRGIERVRELEYARQQWRDLYVILIILTDMIFS</sequence>
<accession>A0A1A9ZYX5</accession>
<dbReference type="Proteomes" id="UP000092445">
    <property type="component" value="Unassembled WGS sequence"/>
</dbReference>
<evidence type="ECO:0000313" key="1">
    <source>
        <dbReference type="EnsemblMetazoa" id="GPAI029284-PA"/>
    </source>
</evidence>
<dbReference type="AlphaFoldDB" id="A0A1A9ZYX5"/>
<evidence type="ECO:0000313" key="2">
    <source>
        <dbReference type="Proteomes" id="UP000092445"/>
    </source>
</evidence>
<reference evidence="1" key="2">
    <citation type="submission" date="2020-05" db="UniProtKB">
        <authorList>
            <consortium name="EnsemblMetazoa"/>
        </authorList>
    </citation>
    <scope>IDENTIFICATION</scope>
    <source>
        <strain evidence="1">IAEA</strain>
    </source>
</reference>
<organism evidence="1 2">
    <name type="scientific">Glossina pallidipes</name>
    <name type="common">Tsetse fly</name>
    <dbReference type="NCBI Taxonomy" id="7398"/>
    <lineage>
        <taxon>Eukaryota</taxon>
        <taxon>Metazoa</taxon>
        <taxon>Ecdysozoa</taxon>
        <taxon>Arthropoda</taxon>
        <taxon>Hexapoda</taxon>
        <taxon>Insecta</taxon>
        <taxon>Pterygota</taxon>
        <taxon>Neoptera</taxon>
        <taxon>Endopterygota</taxon>
        <taxon>Diptera</taxon>
        <taxon>Brachycera</taxon>
        <taxon>Muscomorpha</taxon>
        <taxon>Hippoboscoidea</taxon>
        <taxon>Glossinidae</taxon>
        <taxon>Glossina</taxon>
    </lineage>
</organism>
<name>A0A1A9ZYX5_GLOPL</name>
<proteinExistence type="predicted"/>
<dbReference type="VEuPathDB" id="VectorBase:GPAI029284"/>
<keyword evidence="2" id="KW-1185">Reference proteome</keyword>
<reference evidence="2" key="1">
    <citation type="submission" date="2014-03" db="EMBL/GenBank/DDBJ databases">
        <authorList>
            <person name="Aksoy S."/>
            <person name="Warren W."/>
            <person name="Wilson R.K."/>
        </authorList>
    </citation>
    <scope>NUCLEOTIDE SEQUENCE [LARGE SCALE GENOMIC DNA]</scope>
    <source>
        <strain evidence="2">IAEA</strain>
    </source>
</reference>